<keyword evidence="2" id="KW-1185">Reference proteome</keyword>
<sequence>MCWGSINSDSILERIIFFSIRKHKLFYYRASFILFFT</sequence>
<dbReference type="KEGG" id="thal:A1OE_425"/>
<accession>K7Z3Q0</accession>
<reference evidence="1 2" key="1">
    <citation type="journal article" date="2012" name="Proc. Natl. Acad. Sci. U.S.A.">
        <title>Genome streamlining and chemical defense in a coral reef symbiosis.</title>
        <authorList>
            <person name="Kwan J.C."/>
            <person name="Donia M.S."/>
            <person name="Han A.W."/>
            <person name="Hirose E."/>
            <person name="Haygood M.G."/>
            <person name="Schmidt E.W."/>
        </authorList>
    </citation>
    <scope>NUCLEOTIDE SEQUENCE [LARGE SCALE GENOMIC DNA]</scope>
    <source>
        <strain evidence="1 2">L2</strain>
    </source>
</reference>
<organism evidence="1 2">
    <name type="scientific">Candidatus Endolissoclinum faulkneri L2</name>
    <dbReference type="NCBI Taxonomy" id="1193729"/>
    <lineage>
        <taxon>Bacteria</taxon>
        <taxon>Pseudomonadati</taxon>
        <taxon>Pseudomonadota</taxon>
        <taxon>Alphaproteobacteria</taxon>
        <taxon>Rhodospirillales</taxon>
        <taxon>Rhodospirillaceae</taxon>
        <taxon>Candidatus Endolissoclinum</taxon>
    </lineage>
</organism>
<dbReference type="AlphaFoldDB" id="K7Z3Q0"/>
<gene>
    <name evidence="1" type="ORF">A1OE_425</name>
</gene>
<dbReference type="Proteomes" id="UP000010077">
    <property type="component" value="Chromosome"/>
</dbReference>
<evidence type="ECO:0000313" key="2">
    <source>
        <dbReference type="Proteomes" id="UP000010077"/>
    </source>
</evidence>
<proteinExistence type="predicted"/>
<dbReference type="EMBL" id="CP003539">
    <property type="protein sequence ID" value="AFX98618.1"/>
    <property type="molecule type" value="Genomic_DNA"/>
</dbReference>
<name>K7Z3Q0_9PROT</name>
<dbReference type="HOGENOM" id="CLU_3341659_0_0_5"/>
<evidence type="ECO:0000313" key="1">
    <source>
        <dbReference type="EMBL" id="AFX98618.1"/>
    </source>
</evidence>
<protein>
    <submittedName>
        <fullName evidence="1">Uncharacterized protein</fullName>
    </submittedName>
</protein>